<accession>H1VIG2</accession>
<evidence type="ECO:0000313" key="2">
    <source>
        <dbReference type="EMBL" id="CCF40015.1"/>
    </source>
</evidence>
<dbReference type="Proteomes" id="UP000007174">
    <property type="component" value="Unassembled WGS sequence"/>
</dbReference>
<gene>
    <name evidence="2" type="ORF">CH063_02260</name>
</gene>
<feature type="region of interest" description="Disordered" evidence="1">
    <location>
        <begin position="21"/>
        <end position="44"/>
    </location>
</feature>
<proteinExistence type="predicted"/>
<evidence type="ECO:0000313" key="3">
    <source>
        <dbReference type="Proteomes" id="UP000007174"/>
    </source>
</evidence>
<name>H1VIG2_COLHI</name>
<feature type="compositionally biased region" description="Basic and acidic residues" evidence="1">
    <location>
        <begin position="22"/>
        <end position="43"/>
    </location>
</feature>
<dbReference type="EMBL" id="CACQ02003824">
    <property type="protein sequence ID" value="CCF40015.1"/>
    <property type="molecule type" value="Genomic_DNA"/>
</dbReference>
<reference evidence="3" key="1">
    <citation type="journal article" date="2012" name="Nat. Genet.">
        <title>Lifestyle transitions in plant pathogenic Colletotrichum fungi deciphered by genome and transcriptome analyses.</title>
        <authorList>
            <person name="O'Connell R.J."/>
            <person name="Thon M.R."/>
            <person name="Hacquard S."/>
            <person name="Amyotte S.G."/>
            <person name="Kleemann J."/>
            <person name="Torres M.F."/>
            <person name="Damm U."/>
            <person name="Buiate E.A."/>
            <person name="Epstein L."/>
            <person name="Alkan N."/>
            <person name="Altmueller J."/>
            <person name="Alvarado-Balderrama L."/>
            <person name="Bauser C.A."/>
            <person name="Becker C."/>
            <person name="Birren B.W."/>
            <person name="Chen Z."/>
            <person name="Choi J."/>
            <person name="Crouch J.A."/>
            <person name="Duvick J.P."/>
            <person name="Farman M.A."/>
            <person name="Gan P."/>
            <person name="Heiman D."/>
            <person name="Henrissat B."/>
            <person name="Howard R.J."/>
            <person name="Kabbage M."/>
            <person name="Koch C."/>
            <person name="Kracher B."/>
            <person name="Kubo Y."/>
            <person name="Law A.D."/>
            <person name="Lebrun M.-H."/>
            <person name="Lee Y.-H."/>
            <person name="Miyara I."/>
            <person name="Moore N."/>
            <person name="Neumann U."/>
            <person name="Nordstroem K."/>
            <person name="Panaccione D.G."/>
            <person name="Panstruga R."/>
            <person name="Place M."/>
            <person name="Proctor R.H."/>
            <person name="Prusky D."/>
            <person name="Rech G."/>
            <person name="Reinhardt R."/>
            <person name="Rollins J.A."/>
            <person name="Rounsley S."/>
            <person name="Schardl C.L."/>
            <person name="Schwartz D.C."/>
            <person name="Shenoy N."/>
            <person name="Shirasu K."/>
            <person name="Sikhakolli U.R."/>
            <person name="Stueber K."/>
            <person name="Sukno S.A."/>
            <person name="Sweigard J.A."/>
            <person name="Takano Y."/>
            <person name="Takahara H."/>
            <person name="Trail F."/>
            <person name="van der Does H.C."/>
            <person name="Voll L.M."/>
            <person name="Will I."/>
            <person name="Young S."/>
            <person name="Zeng Q."/>
            <person name="Zhang J."/>
            <person name="Zhou S."/>
            <person name="Dickman M.B."/>
            <person name="Schulze-Lefert P."/>
            <person name="Ver Loren van Themaat E."/>
            <person name="Ma L.-J."/>
            <person name="Vaillancourt L.J."/>
        </authorList>
    </citation>
    <scope>NUCLEOTIDE SEQUENCE [LARGE SCALE GENOMIC DNA]</scope>
    <source>
        <strain evidence="3">IMI 349063</strain>
    </source>
</reference>
<dbReference type="AlphaFoldDB" id="H1VIG2"/>
<evidence type="ECO:0000256" key="1">
    <source>
        <dbReference type="SAM" id="MobiDB-lite"/>
    </source>
</evidence>
<organism evidence="2 3">
    <name type="scientific">Colletotrichum higginsianum (strain IMI 349063)</name>
    <name type="common">Crucifer anthracnose fungus</name>
    <dbReference type="NCBI Taxonomy" id="759273"/>
    <lineage>
        <taxon>Eukaryota</taxon>
        <taxon>Fungi</taxon>
        <taxon>Dikarya</taxon>
        <taxon>Ascomycota</taxon>
        <taxon>Pezizomycotina</taxon>
        <taxon>Sordariomycetes</taxon>
        <taxon>Hypocreomycetidae</taxon>
        <taxon>Glomerellales</taxon>
        <taxon>Glomerellaceae</taxon>
        <taxon>Colletotrichum</taxon>
        <taxon>Colletotrichum destructivum species complex</taxon>
    </lineage>
</organism>
<protein>
    <submittedName>
        <fullName evidence="2">Uncharacterized protein</fullName>
    </submittedName>
</protein>
<sequence>MARVARVREVVGLVLCPGTPHLHGDHDHEAQNADHSEDSEGKGENFQGCRFVRKRQRLGCSSVIAMVTPAGDSILRTLHEGRDVRCTTRLGSIESTAVKLWPRRAVVRLLKAASNTKFANDRRH</sequence>
<dbReference type="HOGENOM" id="CLU_2003769_0_0_1"/>